<evidence type="ECO:0000256" key="1">
    <source>
        <dbReference type="SAM" id="MobiDB-lite"/>
    </source>
</evidence>
<protein>
    <submittedName>
        <fullName evidence="2">Uncharacterized protein</fullName>
    </submittedName>
</protein>
<feature type="region of interest" description="Disordered" evidence="1">
    <location>
        <begin position="1"/>
        <end position="65"/>
    </location>
</feature>
<dbReference type="AlphaFoldDB" id="A0A918BJK5"/>
<reference evidence="2" key="1">
    <citation type="journal article" date="2014" name="Int. J. Syst. Evol. Microbiol.">
        <title>Complete genome sequence of Corynebacterium casei LMG S-19264T (=DSM 44701T), isolated from a smear-ripened cheese.</title>
        <authorList>
            <consortium name="US DOE Joint Genome Institute (JGI-PGF)"/>
            <person name="Walter F."/>
            <person name="Albersmeier A."/>
            <person name="Kalinowski J."/>
            <person name="Ruckert C."/>
        </authorList>
    </citation>
    <scope>NUCLEOTIDE SEQUENCE</scope>
    <source>
        <strain evidence="2">JCM 4403</strain>
    </source>
</reference>
<name>A0A918BJK5_9ACTN</name>
<dbReference type="EMBL" id="BMTU01000003">
    <property type="protein sequence ID" value="GGQ73741.1"/>
    <property type="molecule type" value="Genomic_DNA"/>
</dbReference>
<reference evidence="2" key="2">
    <citation type="submission" date="2020-09" db="EMBL/GenBank/DDBJ databases">
        <authorList>
            <person name="Sun Q."/>
            <person name="Ohkuma M."/>
        </authorList>
    </citation>
    <scope>NUCLEOTIDE SEQUENCE</scope>
    <source>
        <strain evidence="2">JCM 4403</strain>
    </source>
</reference>
<evidence type="ECO:0000313" key="3">
    <source>
        <dbReference type="Proteomes" id="UP000656732"/>
    </source>
</evidence>
<accession>A0A918BJK5</accession>
<evidence type="ECO:0000313" key="2">
    <source>
        <dbReference type="EMBL" id="GGQ73741.1"/>
    </source>
</evidence>
<proteinExistence type="predicted"/>
<keyword evidence="3" id="KW-1185">Reference proteome</keyword>
<sequence>MWASEEVPVSSTEGAASTREEFMDPTEEFISGPVSGVPAYSGASTGTPTARRNGEKGGTAAGNPAVVDGRAAAALSTLLRAGPPQRAADWPVLAR</sequence>
<organism evidence="2 3">
    <name type="scientific">Streptomyces pilosus</name>
    <dbReference type="NCBI Taxonomy" id="28893"/>
    <lineage>
        <taxon>Bacteria</taxon>
        <taxon>Bacillati</taxon>
        <taxon>Actinomycetota</taxon>
        <taxon>Actinomycetes</taxon>
        <taxon>Kitasatosporales</taxon>
        <taxon>Streptomycetaceae</taxon>
        <taxon>Streptomyces</taxon>
    </lineage>
</organism>
<comment type="caution">
    <text evidence="2">The sequence shown here is derived from an EMBL/GenBank/DDBJ whole genome shotgun (WGS) entry which is preliminary data.</text>
</comment>
<dbReference type="Proteomes" id="UP000656732">
    <property type="component" value="Unassembled WGS sequence"/>
</dbReference>
<gene>
    <name evidence="2" type="ORF">GCM10010280_20200</name>
</gene>